<proteinExistence type="predicted"/>
<dbReference type="Pfam" id="PF13671">
    <property type="entry name" value="AAA_33"/>
    <property type="match status" value="1"/>
</dbReference>
<organism evidence="1 2">
    <name type="scientific">Paenibacillus rhizoplanae</name>
    <dbReference type="NCBI Taxonomy" id="1917181"/>
    <lineage>
        <taxon>Bacteria</taxon>
        <taxon>Bacillati</taxon>
        <taxon>Bacillota</taxon>
        <taxon>Bacilli</taxon>
        <taxon>Bacillales</taxon>
        <taxon>Paenibacillaceae</taxon>
        <taxon>Paenibacillus</taxon>
    </lineage>
</organism>
<reference evidence="2" key="1">
    <citation type="journal article" date="2019" name="Int. J. Syst. Evol. Microbiol.">
        <title>The Global Catalogue of Microorganisms (GCM) 10K type strain sequencing project: providing services to taxonomists for standard genome sequencing and annotation.</title>
        <authorList>
            <consortium name="The Broad Institute Genomics Platform"/>
            <consortium name="The Broad Institute Genome Sequencing Center for Infectious Disease"/>
            <person name="Wu L."/>
            <person name="Ma J."/>
        </authorList>
    </citation>
    <scope>NUCLEOTIDE SEQUENCE [LARGE SCALE GENOMIC DNA]</scope>
    <source>
        <strain evidence="2">CCM 8725</strain>
    </source>
</reference>
<dbReference type="SUPFAM" id="SSF52540">
    <property type="entry name" value="P-loop containing nucleoside triphosphate hydrolases"/>
    <property type="match status" value="1"/>
</dbReference>
<dbReference type="RefSeq" id="WP_209990303.1">
    <property type="nucleotide sequence ID" value="NZ_JBHSVQ010000001.1"/>
</dbReference>
<keyword evidence="2" id="KW-1185">Reference proteome</keyword>
<dbReference type="EMBL" id="JBHUKY010000078">
    <property type="protein sequence ID" value="MFD2413848.1"/>
    <property type="molecule type" value="Genomic_DNA"/>
</dbReference>
<comment type="caution">
    <text evidence="1">The sequence shown here is derived from an EMBL/GenBank/DDBJ whole genome shotgun (WGS) entry which is preliminary data.</text>
</comment>
<accession>A0ABW5FFT6</accession>
<evidence type="ECO:0000313" key="1">
    <source>
        <dbReference type="EMBL" id="MFD2413848.1"/>
    </source>
</evidence>
<dbReference type="Proteomes" id="UP001597448">
    <property type="component" value="Unassembled WGS sequence"/>
</dbReference>
<dbReference type="Gene3D" id="3.40.50.300">
    <property type="entry name" value="P-loop containing nucleotide triphosphate hydrolases"/>
    <property type="match status" value="1"/>
</dbReference>
<sequence>MKRLAILTVGKTHSGKTTFARELERCLPESVVIDRDDLAEFINTRYESLLPKQGANTLKDALTRTLVDYAVHESEQHIIMCNANSNKEGRLRMLDWFHQKGLVSVLVYFNLPDEMLYSRIASSERSTTILRKSNSFDVLLTRQIADSHKGLAQPPTESESEHLFVINDSDEVPGTIQQIVQLAGGK</sequence>
<evidence type="ECO:0000313" key="2">
    <source>
        <dbReference type="Proteomes" id="UP001597448"/>
    </source>
</evidence>
<dbReference type="InterPro" id="IPR027417">
    <property type="entry name" value="P-loop_NTPase"/>
</dbReference>
<gene>
    <name evidence="1" type="ORF">ACFSX3_28665</name>
</gene>
<protein>
    <submittedName>
        <fullName evidence="1">AAA family ATPase</fullName>
    </submittedName>
</protein>
<name>A0ABW5FFT6_9BACL</name>